<dbReference type="Proteomes" id="UP001234297">
    <property type="component" value="Chromosome 1"/>
</dbReference>
<sequence>MPTAREPKVKRFHRLNPARISKEIFTARPFHLSIPNEKQTLSHFRIPVLKVHLDALPDLFNLIALSDLSNLNVLPDLSSARPVSNLVAATTAVKETFRGTSTLSRSDLHALSICNRRKPRRSDAATNIPFGEVLLPCARPFSLNETLNIIGCSVRPTLLCER</sequence>
<dbReference type="EMBL" id="CM056809">
    <property type="protein sequence ID" value="KAJ8650588.1"/>
    <property type="molecule type" value="Genomic_DNA"/>
</dbReference>
<proteinExistence type="predicted"/>
<reference evidence="1 2" key="1">
    <citation type="journal article" date="2022" name="Hortic Res">
        <title>A haplotype resolved chromosomal level avocado genome allows analysis of novel avocado genes.</title>
        <authorList>
            <person name="Nath O."/>
            <person name="Fletcher S.J."/>
            <person name="Hayward A."/>
            <person name="Shaw L.M."/>
            <person name="Masouleh A.K."/>
            <person name="Furtado A."/>
            <person name="Henry R.J."/>
            <person name="Mitter N."/>
        </authorList>
    </citation>
    <scope>NUCLEOTIDE SEQUENCE [LARGE SCALE GENOMIC DNA]</scope>
    <source>
        <strain evidence="2">cv. Hass</strain>
    </source>
</reference>
<keyword evidence="2" id="KW-1185">Reference proteome</keyword>
<accession>A0ACC2MY47</accession>
<gene>
    <name evidence="1" type="ORF">MRB53_003611</name>
</gene>
<evidence type="ECO:0000313" key="1">
    <source>
        <dbReference type="EMBL" id="KAJ8650588.1"/>
    </source>
</evidence>
<evidence type="ECO:0000313" key="2">
    <source>
        <dbReference type="Proteomes" id="UP001234297"/>
    </source>
</evidence>
<organism evidence="1 2">
    <name type="scientific">Persea americana</name>
    <name type="common">Avocado</name>
    <dbReference type="NCBI Taxonomy" id="3435"/>
    <lineage>
        <taxon>Eukaryota</taxon>
        <taxon>Viridiplantae</taxon>
        <taxon>Streptophyta</taxon>
        <taxon>Embryophyta</taxon>
        <taxon>Tracheophyta</taxon>
        <taxon>Spermatophyta</taxon>
        <taxon>Magnoliopsida</taxon>
        <taxon>Magnoliidae</taxon>
        <taxon>Laurales</taxon>
        <taxon>Lauraceae</taxon>
        <taxon>Persea</taxon>
    </lineage>
</organism>
<name>A0ACC2MY47_PERAE</name>
<comment type="caution">
    <text evidence="1">The sequence shown here is derived from an EMBL/GenBank/DDBJ whole genome shotgun (WGS) entry which is preliminary data.</text>
</comment>
<protein>
    <submittedName>
        <fullName evidence="1">Uncharacterized protein</fullName>
    </submittedName>
</protein>